<dbReference type="OrthoDB" id="2364454at2759"/>
<dbReference type="Proteomes" id="UP000789572">
    <property type="component" value="Unassembled WGS sequence"/>
</dbReference>
<keyword evidence="1" id="KW-1133">Transmembrane helix</keyword>
<accession>A0A9N9B9E1</accession>
<evidence type="ECO:0000256" key="1">
    <source>
        <dbReference type="SAM" id="Phobius"/>
    </source>
</evidence>
<protein>
    <submittedName>
        <fullName evidence="2">10686_t:CDS:1</fullName>
    </submittedName>
</protein>
<gene>
    <name evidence="2" type="ORF">POCULU_LOCUS5374</name>
</gene>
<evidence type="ECO:0000313" key="3">
    <source>
        <dbReference type="Proteomes" id="UP000789572"/>
    </source>
</evidence>
<keyword evidence="1" id="KW-0812">Transmembrane</keyword>
<reference evidence="2" key="1">
    <citation type="submission" date="2021-06" db="EMBL/GenBank/DDBJ databases">
        <authorList>
            <person name="Kallberg Y."/>
            <person name="Tangrot J."/>
            <person name="Rosling A."/>
        </authorList>
    </citation>
    <scope>NUCLEOTIDE SEQUENCE</scope>
    <source>
        <strain evidence="2">IA702</strain>
    </source>
</reference>
<keyword evidence="3" id="KW-1185">Reference proteome</keyword>
<evidence type="ECO:0000313" key="2">
    <source>
        <dbReference type="EMBL" id="CAG8558186.1"/>
    </source>
</evidence>
<name>A0A9N9B9E1_9GLOM</name>
<dbReference type="AlphaFoldDB" id="A0A9N9B9E1"/>
<feature type="transmembrane region" description="Helical" evidence="1">
    <location>
        <begin position="66"/>
        <end position="87"/>
    </location>
</feature>
<organism evidence="2 3">
    <name type="scientific">Paraglomus occultum</name>
    <dbReference type="NCBI Taxonomy" id="144539"/>
    <lineage>
        <taxon>Eukaryota</taxon>
        <taxon>Fungi</taxon>
        <taxon>Fungi incertae sedis</taxon>
        <taxon>Mucoromycota</taxon>
        <taxon>Glomeromycotina</taxon>
        <taxon>Glomeromycetes</taxon>
        <taxon>Paraglomerales</taxon>
        <taxon>Paraglomeraceae</taxon>
        <taxon>Paraglomus</taxon>
    </lineage>
</organism>
<keyword evidence="1" id="KW-0472">Membrane</keyword>
<sequence length="222" mass="24472">MKFVIIPLTEDDVSGCDCFAPTHSFKANWCLDLYGYLSADEFQKQLKTINDYIKAYPLLSTKSKKILSYIFGGLYGFTLLTLVLITFTASFQGSSVSSLRLACVVLHLLAGIAFLAGRKIADNVAKNRANAFKQAMQPLLDKINLAAYPTANWKLVWRDVLTHYSVNIESNGKGKATPKYAEHAELVIEIHDGLSARTAHTIHVNIPTAVSTKQLSQMATLS</sequence>
<feature type="transmembrane region" description="Helical" evidence="1">
    <location>
        <begin position="99"/>
        <end position="117"/>
    </location>
</feature>
<dbReference type="EMBL" id="CAJVPJ010000814">
    <property type="protein sequence ID" value="CAG8558186.1"/>
    <property type="molecule type" value="Genomic_DNA"/>
</dbReference>
<comment type="caution">
    <text evidence="2">The sequence shown here is derived from an EMBL/GenBank/DDBJ whole genome shotgun (WGS) entry which is preliminary data.</text>
</comment>
<proteinExistence type="predicted"/>